<evidence type="ECO:0000256" key="1">
    <source>
        <dbReference type="SAM" id="SignalP"/>
    </source>
</evidence>
<dbReference type="SMART" id="SM00710">
    <property type="entry name" value="PbH1"/>
    <property type="match status" value="6"/>
</dbReference>
<proteinExistence type="predicted"/>
<feature type="domain" description="Right handed beta helix" evidence="2">
    <location>
        <begin position="141"/>
        <end position="298"/>
    </location>
</feature>
<dbReference type="InterPro" id="IPR039448">
    <property type="entry name" value="Beta_helix"/>
</dbReference>
<dbReference type="InterPro" id="IPR011050">
    <property type="entry name" value="Pectin_lyase_fold/virulence"/>
</dbReference>
<feature type="signal peptide" evidence="1">
    <location>
        <begin position="1"/>
        <end position="38"/>
    </location>
</feature>
<dbReference type="Pfam" id="PF13229">
    <property type="entry name" value="Beta_helix"/>
    <property type="match status" value="1"/>
</dbReference>
<name>A1UCI3_MYCSK</name>
<dbReference type="AlphaFoldDB" id="A1UCI3"/>
<dbReference type="Gene3D" id="2.160.20.10">
    <property type="entry name" value="Single-stranded right-handed beta-helix, Pectin lyase-like"/>
    <property type="match status" value="1"/>
</dbReference>
<dbReference type="SUPFAM" id="SSF51126">
    <property type="entry name" value="Pectin lyase-like"/>
    <property type="match status" value="1"/>
</dbReference>
<reference evidence="3" key="1">
    <citation type="submission" date="2006-12" db="EMBL/GenBank/DDBJ databases">
        <title>Complete sequence of chromosome of Mycobacterium sp. KMS.</title>
        <authorList>
            <consortium name="US DOE Joint Genome Institute"/>
            <person name="Copeland A."/>
            <person name="Lucas S."/>
            <person name="Lapidus A."/>
            <person name="Barry K."/>
            <person name="Detter J.C."/>
            <person name="Glavina del Rio T."/>
            <person name="Hammon N."/>
            <person name="Israni S."/>
            <person name="Dalin E."/>
            <person name="Tice H."/>
            <person name="Pitluck S."/>
            <person name="Kiss H."/>
            <person name="Brettin T."/>
            <person name="Bruce D."/>
            <person name="Han C."/>
            <person name="Tapia R."/>
            <person name="Gilna P."/>
            <person name="Schmutz J."/>
            <person name="Larimer F."/>
            <person name="Land M."/>
            <person name="Hauser L."/>
            <person name="Kyrpides N."/>
            <person name="Mikhailova N."/>
            <person name="Miller C.D."/>
            <person name="Richardson P."/>
        </authorList>
    </citation>
    <scope>NUCLEOTIDE SEQUENCE [LARGE SCALE GENOMIC DNA]</scope>
    <source>
        <strain evidence="3">KMS</strain>
    </source>
</reference>
<keyword evidence="1" id="KW-0732">Signal</keyword>
<dbReference type="HOGENOM" id="CLU_735332_0_0_11"/>
<gene>
    <name evidence="3" type="ordered locus">Mkms_1329</name>
</gene>
<dbReference type="KEGG" id="mkm:Mkms_1329"/>
<dbReference type="STRING" id="189918.Mkms_1329"/>
<feature type="chain" id="PRO_5038849545" description="Right handed beta helix domain-containing protein" evidence="1">
    <location>
        <begin position="39"/>
        <end position="376"/>
    </location>
</feature>
<organism evidence="3">
    <name type="scientific">Mycobacterium sp. (strain KMS)</name>
    <dbReference type="NCBI Taxonomy" id="189918"/>
    <lineage>
        <taxon>Bacteria</taxon>
        <taxon>Bacillati</taxon>
        <taxon>Actinomycetota</taxon>
        <taxon>Actinomycetes</taxon>
        <taxon>Mycobacteriales</taxon>
        <taxon>Mycobacteriaceae</taxon>
        <taxon>Mycobacterium</taxon>
    </lineage>
</organism>
<dbReference type="InterPro" id="IPR006626">
    <property type="entry name" value="PbH1"/>
</dbReference>
<dbReference type="InterPro" id="IPR012334">
    <property type="entry name" value="Pectin_lyas_fold"/>
</dbReference>
<protein>
    <recommendedName>
        <fullName evidence="2">Right handed beta helix domain-containing protein</fullName>
    </recommendedName>
</protein>
<accession>A1UCI3</accession>
<sequence precursor="true">MRRRRDPRRRRPMPTAPVTAIVVAAVVAAALAVAGVQAAHSAEPDETASLQAQFDRLQPGDTIRLDRREYFHGGVLRVTVPGVRIEGNGATLAATNAAASAVQIDAPGVSVSDVTLSAPTDGPRLGGLDHHKLVLAGDDVSLTDVTIDGSAAAGVFVDGADGFRLTRVTVRDTLADGIHMTGGATNGRLDNPRTQRTGDDGVAVVSYGTDRPCAGITITTPVVEGTRWGRGISVVGGRDVSIRDIAVSRTNGAGLYIASEGAPYFTDSVSGVRVTGGTITAANTDPAVVHGAVLVYSGNTGQSVSDVAISDLTIAATPPTAQRTIGVVAQRGTVDAITFAGIQLRDNAVRPLLVDAAARTVQTSDFTVDGKPVDVR</sequence>
<dbReference type="EMBL" id="CP000518">
    <property type="protein sequence ID" value="ABL90541.1"/>
    <property type="molecule type" value="Genomic_DNA"/>
</dbReference>
<evidence type="ECO:0000313" key="3">
    <source>
        <dbReference type="EMBL" id="ABL90541.1"/>
    </source>
</evidence>
<evidence type="ECO:0000259" key="2">
    <source>
        <dbReference type="Pfam" id="PF13229"/>
    </source>
</evidence>